<gene>
    <name evidence="3" type="ORF">F8566_18990</name>
</gene>
<accession>A0A6H9YP45</accession>
<sequence length="424" mass="45316">MPGAPPVSRQPDSSTPPRRHRGLHLHRDRPKPGPAPLMTQHILIIGAGIIGTALADRLAPHTRVTIIDSHQPGQGTTATSLAWLNANKTLDPDYFAFRQDALAEWARLAAELGHPSWYVPAGNMTWAQTDTTRTELAQRVERLRARGYAARLITPSEARAIEPALTIPAGALIAHFPEEGFIHGTQAIQALMDRAHNAGAQLITQDPVANLLRHGDRVTGVRLESGADIAADVTVCAAGWRTPEILATADLTIPLLDVHAPGSAAPCLVAATTPASGVLRGLIHAPGVYARPAWDGGLLLEASDLDAKIDMNTPMPTLQSQAEEFLDRARSIIPALTQAHIAQARRCIRPMPLDGLPLIGWHLPRLYVAATHSGITSPHTLPNSPPVGSRPVATSTSSLPTGPTGPYIAPSQVRRWKLHETLST</sequence>
<feature type="region of interest" description="Disordered" evidence="1">
    <location>
        <begin position="377"/>
        <end position="409"/>
    </location>
</feature>
<reference evidence="3 4" key="1">
    <citation type="submission" date="2019-09" db="EMBL/GenBank/DDBJ databases">
        <title>Actinomadura physcomitrii sp. nov., a novel actinomycete isolated from moss [Physcomitrium sphaericum (Ludw) Fuernr].</title>
        <authorList>
            <person name="Zhuang X."/>
            <person name="Liu C."/>
        </authorList>
    </citation>
    <scope>NUCLEOTIDE SEQUENCE [LARGE SCALE GENOMIC DNA]</scope>
    <source>
        <strain evidence="3 4">HMC1</strain>
    </source>
</reference>
<dbReference type="SUPFAM" id="SSF51905">
    <property type="entry name" value="FAD/NAD(P)-binding domain"/>
    <property type="match status" value="1"/>
</dbReference>
<dbReference type="PANTHER" id="PTHR13847">
    <property type="entry name" value="SARCOSINE DEHYDROGENASE-RELATED"/>
    <property type="match status" value="1"/>
</dbReference>
<feature type="domain" description="FAD dependent oxidoreductase" evidence="2">
    <location>
        <begin position="42"/>
        <end position="375"/>
    </location>
</feature>
<dbReference type="GO" id="GO:0005737">
    <property type="term" value="C:cytoplasm"/>
    <property type="evidence" value="ECO:0007669"/>
    <property type="project" value="TreeGrafter"/>
</dbReference>
<dbReference type="InterPro" id="IPR036188">
    <property type="entry name" value="FAD/NAD-bd_sf"/>
</dbReference>
<organism evidence="3 4">
    <name type="scientific">Actinomadura rudentiformis</name>
    <dbReference type="NCBI Taxonomy" id="359158"/>
    <lineage>
        <taxon>Bacteria</taxon>
        <taxon>Bacillati</taxon>
        <taxon>Actinomycetota</taxon>
        <taxon>Actinomycetes</taxon>
        <taxon>Streptosporangiales</taxon>
        <taxon>Thermomonosporaceae</taxon>
        <taxon>Actinomadura</taxon>
    </lineage>
</organism>
<dbReference type="Gene3D" id="3.30.9.10">
    <property type="entry name" value="D-Amino Acid Oxidase, subunit A, domain 2"/>
    <property type="match status" value="1"/>
</dbReference>
<dbReference type="InterPro" id="IPR006076">
    <property type="entry name" value="FAD-dep_OxRdtase"/>
</dbReference>
<feature type="compositionally biased region" description="Basic residues" evidence="1">
    <location>
        <begin position="17"/>
        <end position="29"/>
    </location>
</feature>
<evidence type="ECO:0000256" key="1">
    <source>
        <dbReference type="SAM" id="MobiDB-lite"/>
    </source>
</evidence>
<dbReference type="Gene3D" id="3.50.50.60">
    <property type="entry name" value="FAD/NAD(P)-binding domain"/>
    <property type="match status" value="1"/>
</dbReference>
<feature type="region of interest" description="Disordered" evidence="1">
    <location>
        <begin position="1"/>
        <end position="36"/>
    </location>
</feature>
<dbReference type="OrthoDB" id="4775411at2"/>
<dbReference type="Pfam" id="PF01266">
    <property type="entry name" value="DAO"/>
    <property type="match status" value="1"/>
</dbReference>
<evidence type="ECO:0000313" key="4">
    <source>
        <dbReference type="Proteomes" id="UP000468735"/>
    </source>
</evidence>
<keyword evidence="4" id="KW-1185">Reference proteome</keyword>
<protein>
    <submittedName>
        <fullName evidence="3">FAD-binding oxidoreductase</fullName>
    </submittedName>
</protein>
<dbReference type="EMBL" id="WBMT01000008">
    <property type="protein sequence ID" value="KAB2347965.1"/>
    <property type="molecule type" value="Genomic_DNA"/>
</dbReference>
<name>A0A6H9YP45_9ACTN</name>
<dbReference type="Proteomes" id="UP000468735">
    <property type="component" value="Unassembled WGS sequence"/>
</dbReference>
<evidence type="ECO:0000259" key="2">
    <source>
        <dbReference type="Pfam" id="PF01266"/>
    </source>
</evidence>
<evidence type="ECO:0000313" key="3">
    <source>
        <dbReference type="EMBL" id="KAB2347965.1"/>
    </source>
</evidence>
<dbReference type="AlphaFoldDB" id="A0A6H9YP45"/>
<feature type="compositionally biased region" description="Low complexity" evidence="1">
    <location>
        <begin position="394"/>
        <end position="406"/>
    </location>
</feature>
<proteinExistence type="predicted"/>
<comment type="caution">
    <text evidence="3">The sequence shown here is derived from an EMBL/GenBank/DDBJ whole genome shotgun (WGS) entry which is preliminary data.</text>
</comment>